<proteinExistence type="predicted"/>
<name>A0A5N6E671_9EURO</name>
<reference evidence="1 2" key="1">
    <citation type="submission" date="2019-04" db="EMBL/GenBank/DDBJ databases">
        <title>Fungal friends and foes A comparative genomics study of 23 Aspergillus species from section Flavi.</title>
        <authorList>
            <consortium name="DOE Joint Genome Institute"/>
            <person name="Kjaerbolling I."/>
            <person name="Vesth T.C."/>
            <person name="Frisvad J.C."/>
            <person name="Nybo J.L."/>
            <person name="Theobald S."/>
            <person name="Kildgaard S."/>
            <person name="Petersen T.I."/>
            <person name="Kuo A."/>
            <person name="Sato A."/>
            <person name="Lyhne E.K."/>
            <person name="Kogle M.E."/>
            <person name="Wiebenga A."/>
            <person name="Kun R.S."/>
            <person name="Lubbers R.J."/>
            <person name="Makela M.R."/>
            <person name="Barry K."/>
            <person name="Chovatia M."/>
            <person name="Clum A."/>
            <person name="Daum C."/>
            <person name="Haridas S."/>
            <person name="He G."/>
            <person name="LaButti K."/>
            <person name="Lipzen A."/>
            <person name="Mondo S."/>
            <person name="Pangilinan J."/>
            <person name="Riley R."/>
            <person name="Salamov A."/>
            <person name="Simmons B.A."/>
            <person name="Magnuson J.K."/>
            <person name="Henrissat B."/>
            <person name="Mortensen U.H."/>
            <person name="Larsen T.O."/>
            <person name="De vries R.P."/>
            <person name="Grigoriev I.V."/>
            <person name="Machida M."/>
            <person name="Baker S.E."/>
            <person name="Andersen M.R."/>
        </authorList>
    </citation>
    <scope>NUCLEOTIDE SEQUENCE [LARGE SCALE GENOMIC DNA]</scope>
    <source>
        <strain evidence="1 2">CBS 126849</strain>
    </source>
</reference>
<evidence type="ECO:0000313" key="2">
    <source>
        <dbReference type="Proteomes" id="UP000326799"/>
    </source>
</evidence>
<evidence type="ECO:0000313" key="1">
    <source>
        <dbReference type="EMBL" id="KAB8212625.1"/>
    </source>
</evidence>
<dbReference type="Proteomes" id="UP000326799">
    <property type="component" value="Unassembled WGS sequence"/>
</dbReference>
<organism evidence="1 2">
    <name type="scientific">Aspergillus novoparasiticus</name>
    <dbReference type="NCBI Taxonomy" id="986946"/>
    <lineage>
        <taxon>Eukaryota</taxon>
        <taxon>Fungi</taxon>
        <taxon>Dikarya</taxon>
        <taxon>Ascomycota</taxon>
        <taxon>Pezizomycotina</taxon>
        <taxon>Eurotiomycetes</taxon>
        <taxon>Eurotiomycetidae</taxon>
        <taxon>Eurotiales</taxon>
        <taxon>Aspergillaceae</taxon>
        <taxon>Aspergillus</taxon>
        <taxon>Aspergillus subgen. Circumdati</taxon>
    </lineage>
</organism>
<protein>
    <submittedName>
        <fullName evidence="1">Uncharacterized protein</fullName>
    </submittedName>
</protein>
<dbReference type="AlphaFoldDB" id="A0A5N6E671"/>
<keyword evidence="2" id="KW-1185">Reference proteome</keyword>
<gene>
    <name evidence="1" type="ORF">BDV33DRAFT_211165</name>
</gene>
<sequence>MWLHSFQLLPSRKYRLVALVSAGMVFWFLNQRFIFFTGDVSELVLGHPQDFSADKTMSKCMVEAAQGLRVFVSPEKQHNLGFWLNRVTLEEDYALASSFYPP</sequence>
<accession>A0A5N6E671</accession>
<dbReference type="EMBL" id="ML734180">
    <property type="protein sequence ID" value="KAB8212625.1"/>
    <property type="molecule type" value="Genomic_DNA"/>
</dbReference>